<dbReference type="InterPro" id="IPR036152">
    <property type="entry name" value="Asp/glu_Ase-like_sf"/>
</dbReference>
<dbReference type="InterPro" id="IPR027475">
    <property type="entry name" value="Asparaginase/glutaminase_AS2"/>
</dbReference>
<dbReference type="EMBL" id="AP027079">
    <property type="protein sequence ID" value="BDU68099.1"/>
    <property type="molecule type" value="Genomic_DNA"/>
</dbReference>
<gene>
    <name evidence="4" type="ORF">GETHOR_02000</name>
</gene>
<reference evidence="5" key="1">
    <citation type="journal article" date="2023" name="Int. J. Syst. Evol. Microbiol.">
        <title>Mesoterricola silvestris gen. nov., sp. nov., Mesoterricola sediminis sp. nov., Geothrix oryzae sp. nov., Geothrix edaphica sp. nov., Geothrix rubra sp. nov., and Geothrix limicola sp. nov., six novel members of Acidobacteriota isolated from soils.</title>
        <authorList>
            <person name="Itoh H."/>
            <person name="Sugisawa Y."/>
            <person name="Mise K."/>
            <person name="Xu Z."/>
            <person name="Kuniyasu M."/>
            <person name="Ushijima N."/>
            <person name="Kawano K."/>
            <person name="Kobayashi E."/>
            <person name="Shiratori Y."/>
            <person name="Masuda Y."/>
            <person name="Senoo K."/>
        </authorList>
    </citation>
    <scope>NUCLEOTIDE SEQUENCE [LARGE SCALE GENOMIC DNA]</scope>
    <source>
        <strain evidence="5">Red222</strain>
    </source>
</reference>
<accession>A0ABM8DMF9</accession>
<dbReference type="Gene3D" id="3.40.50.1170">
    <property type="entry name" value="L-asparaginase, N-terminal domain"/>
    <property type="match status" value="1"/>
</dbReference>
<dbReference type="PANTHER" id="PTHR11707:SF28">
    <property type="entry name" value="60 KDA LYSOPHOSPHOLIPASE"/>
    <property type="match status" value="1"/>
</dbReference>
<dbReference type="InterPro" id="IPR040919">
    <property type="entry name" value="Asparaginase_C"/>
</dbReference>
<dbReference type="Pfam" id="PF17763">
    <property type="entry name" value="Asparaginase_C"/>
    <property type="match status" value="1"/>
</dbReference>
<sequence length="335" mass="35126">MRTILLLHTGGTLGMAPSGDPASLAPGRFLDHLLEQVPELGQMAKLSVEVPFNQDSACLEPSDILTLAARIRAAARDFSGFVIIHGTDTMAFTASCLGFLLADLGKPVVLTGSQRPLAFVRSDARSNLVNAVDLACRGIPEVGICFGTHWIRGVAADKLSVHQFEAFQSPNLPPLAEIGAEIRLHPEVGQFLRQVPAGLGGAFDLNIHTVTPHPGMAWSPAPAGAKAVLIQAFGAGNLPTGRADLEALFRDGERRKLPVVVISQCPYGGVDLSAYELGQKIQAWGAISGGLHTRWAALAKLGLVLGAGGGIAEAREAFGMAWAGEPMPGGSWPQV</sequence>
<dbReference type="PIRSF" id="PIRSF001220">
    <property type="entry name" value="L-ASNase_gatD"/>
    <property type="match status" value="1"/>
</dbReference>
<dbReference type="InterPro" id="IPR027473">
    <property type="entry name" value="L-asparaginase_C"/>
</dbReference>
<dbReference type="InterPro" id="IPR037152">
    <property type="entry name" value="L-asparaginase_N_sf"/>
</dbReference>
<dbReference type="PIRSF" id="PIRSF500176">
    <property type="entry name" value="L_ASNase"/>
    <property type="match status" value="1"/>
</dbReference>
<dbReference type="SMART" id="SM00870">
    <property type="entry name" value="Asparaginase"/>
    <property type="match status" value="1"/>
</dbReference>
<dbReference type="InterPro" id="IPR041725">
    <property type="entry name" value="L-asparaginase_I"/>
</dbReference>
<feature type="domain" description="Asparaginase/glutaminase C-terminal" evidence="3">
    <location>
        <begin position="223"/>
        <end position="318"/>
    </location>
</feature>
<evidence type="ECO:0000313" key="4">
    <source>
        <dbReference type="EMBL" id="BDU68099.1"/>
    </source>
</evidence>
<dbReference type="Pfam" id="PF00710">
    <property type="entry name" value="Asparaginase"/>
    <property type="match status" value="1"/>
</dbReference>
<evidence type="ECO:0000259" key="3">
    <source>
        <dbReference type="Pfam" id="PF17763"/>
    </source>
</evidence>
<protein>
    <submittedName>
        <fullName evidence="4">L-asparaginase 1</fullName>
    </submittedName>
</protein>
<name>A0ABM8DMF9_9BACT</name>
<dbReference type="PROSITE" id="PS51732">
    <property type="entry name" value="ASN_GLN_ASE_3"/>
    <property type="match status" value="1"/>
</dbReference>
<dbReference type="PROSITE" id="PS00917">
    <property type="entry name" value="ASN_GLN_ASE_2"/>
    <property type="match status" value="1"/>
</dbReference>
<dbReference type="PANTHER" id="PTHR11707">
    <property type="entry name" value="L-ASPARAGINASE"/>
    <property type="match status" value="1"/>
</dbReference>
<dbReference type="Gene3D" id="3.40.50.40">
    <property type="match status" value="1"/>
</dbReference>
<evidence type="ECO:0000259" key="2">
    <source>
        <dbReference type="Pfam" id="PF00710"/>
    </source>
</evidence>
<keyword evidence="5" id="KW-1185">Reference proteome</keyword>
<evidence type="ECO:0000256" key="1">
    <source>
        <dbReference type="PROSITE-ProRule" id="PRU10100"/>
    </source>
</evidence>
<dbReference type="InterPro" id="IPR006034">
    <property type="entry name" value="Asparaginase/glutaminase-like"/>
</dbReference>
<proteinExistence type="predicted"/>
<dbReference type="Proteomes" id="UP001242010">
    <property type="component" value="Chromosome"/>
</dbReference>
<evidence type="ECO:0000313" key="5">
    <source>
        <dbReference type="Proteomes" id="UP001242010"/>
    </source>
</evidence>
<feature type="active site" evidence="1">
    <location>
        <position position="87"/>
    </location>
</feature>
<dbReference type="SUPFAM" id="SSF53774">
    <property type="entry name" value="Glutaminase/Asparaginase"/>
    <property type="match status" value="1"/>
</dbReference>
<organism evidence="4 5">
    <name type="scientific">Geothrix oryzae</name>
    <dbReference type="NCBI Taxonomy" id="2927975"/>
    <lineage>
        <taxon>Bacteria</taxon>
        <taxon>Pseudomonadati</taxon>
        <taxon>Acidobacteriota</taxon>
        <taxon>Holophagae</taxon>
        <taxon>Holophagales</taxon>
        <taxon>Holophagaceae</taxon>
        <taxon>Geothrix</taxon>
    </lineage>
</organism>
<dbReference type="PRINTS" id="PR00139">
    <property type="entry name" value="ASNGLNASE"/>
</dbReference>
<dbReference type="RefSeq" id="WP_286354725.1">
    <property type="nucleotide sequence ID" value="NZ_AP027079.1"/>
</dbReference>
<dbReference type="SFLD" id="SFLDS00057">
    <property type="entry name" value="Glutaminase/Asparaginase"/>
    <property type="match status" value="1"/>
</dbReference>
<dbReference type="CDD" id="cd08963">
    <property type="entry name" value="L-asparaginase_I"/>
    <property type="match status" value="1"/>
</dbReference>
<feature type="domain" description="L-asparaginase N-terminal" evidence="2">
    <location>
        <begin position="4"/>
        <end position="185"/>
    </location>
</feature>
<dbReference type="InterPro" id="IPR027474">
    <property type="entry name" value="L-asparaginase_N"/>
</dbReference>